<sequence>MNGGSSPPGRRRQAVALAYGEEDRAPRVLAKGYGELAERIVIEASRQGVYVHDAPELVALLMGLDIDERIPPQLYQVIAELLVWVYEIAPAHDDAGND</sequence>
<keyword evidence="3" id="KW-1006">Bacterial flagellum protein export</keyword>
<comment type="similarity">
    <text evidence="1">Belongs to the type III secretion exporter family.</text>
</comment>
<dbReference type="SUPFAM" id="SSF160544">
    <property type="entry name" value="EscU C-terminal domain-like"/>
    <property type="match status" value="1"/>
</dbReference>
<dbReference type="Pfam" id="PF01312">
    <property type="entry name" value="Bac_export_2"/>
    <property type="match status" value="1"/>
</dbReference>
<keyword evidence="6" id="KW-1185">Reference proteome</keyword>
<organism evidence="5 6">
    <name type="scientific">Litchfieldella rifensis</name>
    <dbReference type="NCBI Taxonomy" id="762643"/>
    <lineage>
        <taxon>Bacteria</taxon>
        <taxon>Pseudomonadati</taxon>
        <taxon>Pseudomonadota</taxon>
        <taxon>Gammaproteobacteria</taxon>
        <taxon>Oceanospirillales</taxon>
        <taxon>Halomonadaceae</taxon>
        <taxon>Litchfieldella</taxon>
    </lineage>
</organism>
<name>A0ABV7LSF8_9GAMM</name>
<evidence type="ECO:0000256" key="2">
    <source>
        <dbReference type="ARBA" id="ARBA00021622"/>
    </source>
</evidence>
<protein>
    <recommendedName>
        <fullName evidence="2">Flagellar biosynthetic protein FlhB</fullName>
    </recommendedName>
</protein>
<dbReference type="InterPro" id="IPR029025">
    <property type="entry name" value="T3SS_substrate_exporter_C"/>
</dbReference>
<gene>
    <name evidence="5" type="ORF">ACFOEV_17775</name>
</gene>
<dbReference type="RefSeq" id="WP_386776218.1">
    <property type="nucleotide sequence ID" value="NZ_JBHRUG010000031.1"/>
</dbReference>
<keyword evidence="3" id="KW-0813">Transport</keyword>
<evidence type="ECO:0000313" key="5">
    <source>
        <dbReference type="EMBL" id="MFC3285452.1"/>
    </source>
</evidence>
<evidence type="ECO:0000313" key="6">
    <source>
        <dbReference type="Proteomes" id="UP001595579"/>
    </source>
</evidence>
<dbReference type="Gene3D" id="3.40.1690.10">
    <property type="entry name" value="secretion proteins EscU"/>
    <property type="match status" value="1"/>
</dbReference>
<accession>A0ABV7LSF8</accession>
<dbReference type="EMBL" id="JBHRUG010000031">
    <property type="protein sequence ID" value="MFC3285452.1"/>
    <property type="molecule type" value="Genomic_DNA"/>
</dbReference>
<evidence type="ECO:0000256" key="3">
    <source>
        <dbReference type="ARBA" id="ARBA00023225"/>
    </source>
</evidence>
<dbReference type="InterPro" id="IPR006135">
    <property type="entry name" value="T3SS_substrate_exporter"/>
</dbReference>
<keyword evidence="3" id="KW-0653">Protein transport</keyword>
<evidence type="ECO:0000256" key="1">
    <source>
        <dbReference type="ARBA" id="ARBA00010690"/>
    </source>
</evidence>
<reference evidence="6" key="1">
    <citation type="journal article" date="2019" name="Int. J. Syst. Evol. Microbiol.">
        <title>The Global Catalogue of Microorganisms (GCM) 10K type strain sequencing project: providing services to taxonomists for standard genome sequencing and annotation.</title>
        <authorList>
            <consortium name="The Broad Institute Genomics Platform"/>
            <consortium name="The Broad Institute Genome Sequencing Center for Infectious Disease"/>
            <person name="Wu L."/>
            <person name="Ma J."/>
        </authorList>
    </citation>
    <scope>NUCLEOTIDE SEQUENCE [LARGE SCALE GENOMIC DNA]</scope>
    <source>
        <strain evidence="6">CECT 7698</strain>
    </source>
</reference>
<dbReference type="PANTHER" id="PTHR30531:SF12">
    <property type="entry name" value="FLAGELLAR BIOSYNTHETIC PROTEIN FLHB"/>
    <property type="match status" value="1"/>
</dbReference>
<comment type="caution">
    <text evidence="5">The sequence shown here is derived from an EMBL/GenBank/DDBJ whole genome shotgun (WGS) entry which is preliminary data.</text>
</comment>
<dbReference type="Proteomes" id="UP001595579">
    <property type="component" value="Unassembled WGS sequence"/>
</dbReference>
<comment type="function">
    <text evidence="4">Required for formation of the rod structure in the basal body of the flagellar apparatus. Together with FliI and FliH, may constitute the export apparatus of flagellin.</text>
</comment>
<proteinExistence type="inferred from homology"/>
<dbReference type="PANTHER" id="PTHR30531">
    <property type="entry name" value="FLAGELLAR BIOSYNTHETIC PROTEIN FLHB"/>
    <property type="match status" value="1"/>
</dbReference>
<evidence type="ECO:0000256" key="4">
    <source>
        <dbReference type="ARBA" id="ARBA00025078"/>
    </source>
</evidence>